<evidence type="ECO:0000313" key="3">
    <source>
        <dbReference type="Proteomes" id="UP001501509"/>
    </source>
</evidence>
<organism evidence="2 3">
    <name type="scientific">Actinomadura fulvescens</name>
    <dbReference type="NCBI Taxonomy" id="46160"/>
    <lineage>
        <taxon>Bacteria</taxon>
        <taxon>Bacillati</taxon>
        <taxon>Actinomycetota</taxon>
        <taxon>Actinomycetes</taxon>
        <taxon>Streptosporangiales</taxon>
        <taxon>Thermomonosporaceae</taxon>
        <taxon>Actinomadura</taxon>
    </lineage>
</organism>
<feature type="region of interest" description="Disordered" evidence="1">
    <location>
        <begin position="265"/>
        <end position="290"/>
    </location>
</feature>
<proteinExistence type="predicted"/>
<reference evidence="2 3" key="1">
    <citation type="journal article" date="2019" name="Int. J. Syst. Evol. Microbiol.">
        <title>The Global Catalogue of Microorganisms (GCM) 10K type strain sequencing project: providing services to taxonomists for standard genome sequencing and annotation.</title>
        <authorList>
            <consortium name="The Broad Institute Genomics Platform"/>
            <consortium name="The Broad Institute Genome Sequencing Center for Infectious Disease"/>
            <person name="Wu L."/>
            <person name="Ma J."/>
        </authorList>
    </citation>
    <scope>NUCLEOTIDE SEQUENCE [LARGE SCALE GENOMIC DNA]</scope>
    <source>
        <strain evidence="2 3">JCM 6833</strain>
    </source>
</reference>
<feature type="compositionally biased region" description="Basic and acidic residues" evidence="1">
    <location>
        <begin position="218"/>
        <end position="232"/>
    </location>
</feature>
<accession>A0ABN3Q3K3</accession>
<dbReference type="RefSeq" id="WP_344545466.1">
    <property type="nucleotide sequence ID" value="NZ_BAAATD010000008.1"/>
</dbReference>
<gene>
    <name evidence="2" type="ORF">GCM10010411_56330</name>
</gene>
<feature type="region of interest" description="Disordered" evidence="1">
    <location>
        <begin position="207"/>
        <end position="241"/>
    </location>
</feature>
<evidence type="ECO:0000313" key="2">
    <source>
        <dbReference type="EMBL" id="GAA2614155.1"/>
    </source>
</evidence>
<evidence type="ECO:0000256" key="1">
    <source>
        <dbReference type="SAM" id="MobiDB-lite"/>
    </source>
</evidence>
<comment type="caution">
    <text evidence="2">The sequence shown here is derived from an EMBL/GenBank/DDBJ whole genome shotgun (WGS) entry which is preliminary data.</text>
</comment>
<dbReference type="EMBL" id="BAAATD010000008">
    <property type="protein sequence ID" value="GAA2614155.1"/>
    <property type="molecule type" value="Genomic_DNA"/>
</dbReference>
<name>A0ABN3Q3K3_9ACTN</name>
<sequence>MTDHDAMNQRIANATRALAAYERGAFPDAPSLLPGDSHYAEAVLGALLCDLQHYADARGLDFAEVSANGRAVHDDELAEQARYQVGDQVRLRRPNGRSGTITGLQSEPGQERSYFVEVPGVPYLMVEPAASLEPAPPFPRVRTALGEVTRADEAEKALIKLAARNHDGLAPAAQTAHRADCARLLNALSDWSGTPQQELLQHLGPGIAHRITGSGSRALERAAHPQDADHPEQGPTASAAHQGNPAQLAALGFPHNIADGVSPITAALAPNAEHAPPTHTRPGPNPSQSI</sequence>
<keyword evidence="3" id="KW-1185">Reference proteome</keyword>
<dbReference type="Proteomes" id="UP001501509">
    <property type="component" value="Unassembled WGS sequence"/>
</dbReference>
<protein>
    <submittedName>
        <fullName evidence="2">Uncharacterized protein</fullName>
    </submittedName>
</protein>